<evidence type="ECO:0000256" key="1">
    <source>
        <dbReference type="ARBA" id="ARBA00007447"/>
    </source>
</evidence>
<evidence type="ECO:0000313" key="11">
    <source>
        <dbReference type="Proteomes" id="UP000054270"/>
    </source>
</evidence>
<feature type="compositionally biased region" description="Low complexity" evidence="7">
    <location>
        <begin position="430"/>
        <end position="441"/>
    </location>
</feature>
<dbReference type="PANTHER" id="PTHR47966:SF6">
    <property type="entry name" value="PEPTIDASE A1 DOMAIN-CONTAINING PROTEIN"/>
    <property type="match status" value="1"/>
</dbReference>
<dbReference type="PRINTS" id="PR00792">
    <property type="entry name" value="PEPSIN"/>
</dbReference>
<feature type="compositionally biased region" description="Polar residues" evidence="7">
    <location>
        <begin position="70"/>
        <end position="79"/>
    </location>
</feature>
<name>A0A0D2LF72_HYPSF</name>
<feature type="region of interest" description="Disordered" evidence="7">
    <location>
        <begin position="59"/>
        <end position="81"/>
    </location>
</feature>
<dbReference type="InterPro" id="IPR001461">
    <property type="entry name" value="Aspartic_peptidase_A1"/>
</dbReference>
<organism evidence="10 11">
    <name type="scientific">Hypholoma sublateritium (strain FD-334 SS-4)</name>
    <dbReference type="NCBI Taxonomy" id="945553"/>
    <lineage>
        <taxon>Eukaryota</taxon>
        <taxon>Fungi</taxon>
        <taxon>Dikarya</taxon>
        <taxon>Basidiomycota</taxon>
        <taxon>Agaricomycotina</taxon>
        <taxon>Agaricomycetes</taxon>
        <taxon>Agaricomycetidae</taxon>
        <taxon>Agaricales</taxon>
        <taxon>Agaricineae</taxon>
        <taxon>Strophariaceae</taxon>
        <taxon>Hypholoma</taxon>
    </lineage>
</organism>
<dbReference type="InterPro" id="IPR001969">
    <property type="entry name" value="Aspartic_peptidase_AS"/>
</dbReference>
<dbReference type="GO" id="GO:0004190">
    <property type="term" value="F:aspartic-type endopeptidase activity"/>
    <property type="evidence" value="ECO:0007669"/>
    <property type="project" value="UniProtKB-KW"/>
</dbReference>
<dbReference type="EMBL" id="KN817528">
    <property type="protein sequence ID" value="KJA26202.1"/>
    <property type="molecule type" value="Genomic_DNA"/>
</dbReference>
<dbReference type="Proteomes" id="UP000054270">
    <property type="component" value="Unassembled WGS sequence"/>
</dbReference>
<dbReference type="AlphaFoldDB" id="A0A0D2LF72"/>
<dbReference type="STRING" id="945553.A0A0D2LF72"/>
<feature type="signal peptide" evidence="8">
    <location>
        <begin position="1"/>
        <end position="23"/>
    </location>
</feature>
<accession>A0A0D2LF72</accession>
<dbReference type="PROSITE" id="PS51767">
    <property type="entry name" value="PEPTIDASE_A1"/>
    <property type="match status" value="1"/>
</dbReference>
<feature type="active site" evidence="5">
    <location>
        <position position="105"/>
    </location>
</feature>
<dbReference type="GO" id="GO:0006508">
    <property type="term" value="P:proteolysis"/>
    <property type="evidence" value="ECO:0007669"/>
    <property type="project" value="UniProtKB-KW"/>
</dbReference>
<dbReference type="Pfam" id="PF00026">
    <property type="entry name" value="Asp"/>
    <property type="match status" value="1"/>
</dbReference>
<feature type="chain" id="PRO_5002246450" description="Peptidase A1 domain-containing protein" evidence="8">
    <location>
        <begin position="24"/>
        <end position="464"/>
    </location>
</feature>
<sequence length="464" mass="48098">MPPSRTALLCLLLASLNVLSVIADPVHIPLSRRTRSVPVDLKEKARLLRIKYGLENTTSVSTRGARPSRRGSTASIPTTNHEDDSDYFASLTIGTPPQKFNVILDTGSSDLWVASTLCTVGCTAGTVLFDSTKSTSFQDGTAGSTVGLGMETTISYGSGAVAGTISQDTVTMGGFTISNQIFLDVVGVKGNITDQDISGLMGLAFIGLAQTGATPFWQALVNNNQFSSPEMAFYISRSTNLNAVDVSGSVFTLGGTNPDLFTGDIEFINIPASSTPTFWILPLTDLSINGKSVPSTSSSQAIAAIDTGTTLISGTSANVQAVWAAVSGSAPSKDQSGFYTFPCTSKISVTLSFGGKTWPINEQDMNAGQDPSDPSLCLGAIFDGGIPDNAGVTWIVGDTFLKNVYSVFRANPPSVGFAQLSAKAGGTGSGTTTTGSNSGSKGRDTVAMTVVFAVTLVALAAWHV</sequence>
<evidence type="ECO:0000259" key="9">
    <source>
        <dbReference type="PROSITE" id="PS51767"/>
    </source>
</evidence>
<keyword evidence="8" id="KW-0732">Signal</keyword>
<dbReference type="PROSITE" id="PS00141">
    <property type="entry name" value="ASP_PROTEASE"/>
    <property type="match status" value="2"/>
</dbReference>
<evidence type="ECO:0000256" key="8">
    <source>
        <dbReference type="SAM" id="SignalP"/>
    </source>
</evidence>
<feature type="active site" evidence="5">
    <location>
        <position position="306"/>
    </location>
</feature>
<dbReference type="CDD" id="cd05471">
    <property type="entry name" value="pepsin_like"/>
    <property type="match status" value="1"/>
</dbReference>
<keyword evidence="4 6" id="KW-0378">Hydrolase</keyword>
<comment type="similarity">
    <text evidence="1 6">Belongs to the peptidase A1 family.</text>
</comment>
<dbReference type="OMA" id="DICAIPP"/>
<keyword evidence="2 6" id="KW-0645">Protease</keyword>
<evidence type="ECO:0000256" key="4">
    <source>
        <dbReference type="ARBA" id="ARBA00022801"/>
    </source>
</evidence>
<dbReference type="Gene3D" id="2.40.70.10">
    <property type="entry name" value="Acid Proteases"/>
    <property type="match status" value="2"/>
</dbReference>
<feature type="domain" description="Peptidase A1" evidence="9">
    <location>
        <begin position="87"/>
        <end position="418"/>
    </location>
</feature>
<evidence type="ECO:0000313" key="10">
    <source>
        <dbReference type="EMBL" id="KJA26202.1"/>
    </source>
</evidence>
<keyword evidence="3 6" id="KW-0064">Aspartyl protease</keyword>
<dbReference type="InterPro" id="IPR021109">
    <property type="entry name" value="Peptidase_aspartic_dom_sf"/>
</dbReference>
<evidence type="ECO:0000256" key="6">
    <source>
        <dbReference type="RuleBase" id="RU000454"/>
    </source>
</evidence>
<evidence type="ECO:0000256" key="2">
    <source>
        <dbReference type="ARBA" id="ARBA00022670"/>
    </source>
</evidence>
<dbReference type="OrthoDB" id="771136at2759"/>
<keyword evidence="11" id="KW-1185">Reference proteome</keyword>
<dbReference type="InterPro" id="IPR034164">
    <property type="entry name" value="Pepsin-like_dom"/>
</dbReference>
<evidence type="ECO:0000256" key="3">
    <source>
        <dbReference type="ARBA" id="ARBA00022750"/>
    </source>
</evidence>
<evidence type="ECO:0000256" key="7">
    <source>
        <dbReference type="SAM" id="MobiDB-lite"/>
    </source>
</evidence>
<dbReference type="FunFam" id="2.40.70.10:FF:000115">
    <property type="entry name" value="Lysosomal aspartic protease"/>
    <property type="match status" value="1"/>
</dbReference>
<proteinExistence type="inferred from homology"/>
<protein>
    <recommendedName>
        <fullName evidence="9">Peptidase A1 domain-containing protein</fullName>
    </recommendedName>
</protein>
<feature type="region of interest" description="Disordered" evidence="7">
    <location>
        <begin position="422"/>
        <end position="441"/>
    </location>
</feature>
<dbReference type="SUPFAM" id="SSF50630">
    <property type="entry name" value="Acid proteases"/>
    <property type="match status" value="1"/>
</dbReference>
<reference evidence="11" key="1">
    <citation type="submission" date="2014-04" db="EMBL/GenBank/DDBJ databases">
        <title>Evolutionary Origins and Diversification of the Mycorrhizal Mutualists.</title>
        <authorList>
            <consortium name="DOE Joint Genome Institute"/>
            <consortium name="Mycorrhizal Genomics Consortium"/>
            <person name="Kohler A."/>
            <person name="Kuo A."/>
            <person name="Nagy L.G."/>
            <person name="Floudas D."/>
            <person name="Copeland A."/>
            <person name="Barry K.W."/>
            <person name="Cichocki N."/>
            <person name="Veneault-Fourrey C."/>
            <person name="LaButti K."/>
            <person name="Lindquist E.A."/>
            <person name="Lipzen A."/>
            <person name="Lundell T."/>
            <person name="Morin E."/>
            <person name="Murat C."/>
            <person name="Riley R."/>
            <person name="Ohm R."/>
            <person name="Sun H."/>
            <person name="Tunlid A."/>
            <person name="Henrissat B."/>
            <person name="Grigoriev I.V."/>
            <person name="Hibbett D.S."/>
            <person name="Martin F."/>
        </authorList>
    </citation>
    <scope>NUCLEOTIDE SEQUENCE [LARGE SCALE GENOMIC DNA]</scope>
    <source>
        <strain evidence="11">FD-334 SS-4</strain>
    </source>
</reference>
<dbReference type="InterPro" id="IPR033121">
    <property type="entry name" value="PEPTIDASE_A1"/>
</dbReference>
<evidence type="ECO:0000256" key="5">
    <source>
        <dbReference type="PIRSR" id="PIRSR601461-1"/>
    </source>
</evidence>
<dbReference type="PANTHER" id="PTHR47966">
    <property type="entry name" value="BETA-SITE APP-CLEAVING ENZYME, ISOFORM A-RELATED"/>
    <property type="match status" value="1"/>
</dbReference>
<gene>
    <name evidence="10" type="ORF">HYPSUDRAFT_1065116</name>
</gene>